<dbReference type="PANTHER" id="PTHR43798">
    <property type="entry name" value="MONOACYLGLYCEROL LIPASE"/>
    <property type="match status" value="1"/>
</dbReference>
<organism evidence="2 3">
    <name type="scientific">Ketobacter alkanivorans</name>
    <dbReference type="NCBI Taxonomy" id="1917421"/>
    <lineage>
        <taxon>Bacteria</taxon>
        <taxon>Pseudomonadati</taxon>
        <taxon>Pseudomonadota</taxon>
        <taxon>Gammaproteobacteria</taxon>
        <taxon>Pseudomonadales</taxon>
        <taxon>Ketobacteraceae</taxon>
        <taxon>Ketobacter</taxon>
    </lineage>
</organism>
<dbReference type="PANTHER" id="PTHR43798:SF33">
    <property type="entry name" value="HYDROLASE, PUTATIVE (AFU_ORTHOLOGUE AFUA_2G14860)-RELATED"/>
    <property type="match status" value="1"/>
</dbReference>
<dbReference type="KEGG" id="kak:Kalk_15180"/>
<proteinExistence type="predicted"/>
<dbReference type="InterPro" id="IPR050266">
    <property type="entry name" value="AB_hydrolase_sf"/>
</dbReference>
<dbReference type="Proteomes" id="UP000235116">
    <property type="component" value="Chromosome"/>
</dbReference>
<name>A0A2K9LN21_9GAMM</name>
<feature type="domain" description="AB hydrolase-1" evidence="1">
    <location>
        <begin position="38"/>
        <end position="280"/>
    </location>
</feature>
<dbReference type="InterPro" id="IPR000639">
    <property type="entry name" value="Epox_hydrolase-like"/>
</dbReference>
<dbReference type="Pfam" id="PF00561">
    <property type="entry name" value="Abhydrolase_1"/>
    <property type="match status" value="1"/>
</dbReference>
<dbReference type="PRINTS" id="PR00412">
    <property type="entry name" value="EPOXHYDRLASE"/>
</dbReference>
<dbReference type="OrthoDB" id="5853561at2"/>
<evidence type="ECO:0000313" key="2">
    <source>
        <dbReference type="EMBL" id="AUM13682.1"/>
    </source>
</evidence>
<protein>
    <recommendedName>
        <fullName evidence="1">AB hydrolase-1 domain-containing protein</fullName>
    </recommendedName>
</protein>
<sequence>MNYTPRQWKALGSTVRLQGHSIFVVDSGAHSDQSHLPCILMLHGYPTSSWDWESLWPMLVNNFRLITLDLLGFGFSDKPYPYHYRIDEQADIVEALVKTLHLEQFHVLAHDYGDTVAQELLARQNELASPQWLSLCLLNGGLFPETHHARPIQKLLASPLGPFITRHMGKASIHKSMRRVFGPNSQPDEELIEGYWEVINFNNGRRTLHKLIDYMKQRRQHRARWVGALTQNRIPTGLINGAADPVSGAHMVARYKEAVGSPLMIISLADIGHYPQWEAPDLVHKAYGQFLEAACN</sequence>
<evidence type="ECO:0000259" key="1">
    <source>
        <dbReference type="Pfam" id="PF00561"/>
    </source>
</evidence>
<dbReference type="RefSeq" id="WP_101895057.1">
    <property type="nucleotide sequence ID" value="NZ_CP022684.1"/>
</dbReference>
<dbReference type="InterPro" id="IPR000073">
    <property type="entry name" value="AB_hydrolase_1"/>
</dbReference>
<accession>A0A2K9LN21</accession>
<dbReference type="GO" id="GO:0046464">
    <property type="term" value="P:acylglycerol catabolic process"/>
    <property type="evidence" value="ECO:0007669"/>
    <property type="project" value="TreeGrafter"/>
</dbReference>
<dbReference type="InterPro" id="IPR029058">
    <property type="entry name" value="AB_hydrolase_fold"/>
</dbReference>
<evidence type="ECO:0000313" key="3">
    <source>
        <dbReference type="Proteomes" id="UP000235116"/>
    </source>
</evidence>
<dbReference type="EMBL" id="CP022684">
    <property type="protein sequence ID" value="AUM13682.1"/>
    <property type="molecule type" value="Genomic_DNA"/>
</dbReference>
<dbReference type="AlphaFoldDB" id="A0A2K9LN21"/>
<keyword evidence="3" id="KW-1185">Reference proteome</keyword>
<dbReference type="GO" id="GO:0016020">
    <property type="term" value="C:membrane"/>
    <property type="evidence" value="ECO:0007669"/>
    <property type="project" value="TreeGrafter"/>
</dbReference>
<dbReference type="SUPFAM" id="SSF53474">
    <property type="entry name" value="alpha/beta-Hydrolases"/>
    <property type="match status" value="1"/>
</dbReference>
<reference evidence="3" key="1">
    <citation type="submission" date="2017-08" db="EMBL/GenBank/DDBJ databases">
        <title>Direct submision.</title>
        <authorList>
            <person name="Kim S.-J."/>
            <person name="Rhee S.-K."/>
        </authorList>
    </citation>
    <scope>NUCLEOTIDE SEQUENCE [LARGE SCALE GENOMIC DNA]</scope>
    <source>
        <strain evidence="3">GI5</strain>
    </source>
</reference>
<gene>
    <name evidence="2" type="ORF">Kalk_15180</name>
</gene>
<dbReference type="GO" id="GO:0047372">
    <property type="term" value="F:monoacylglycerol lipase activity"/>
    <property type="evidence" value="ECO:0007669"/>
    <property type="project" value="TreeGrafter"/>
</dbReference>
<dbReference type="Gene3D" id="3.40.50.1820">
    <property type="entry name" value="alpha/beta hydrolase"/>
    <property type="match status" value="1"/>
</dbReference>